<feature type="transmembrane region" description="Helical" evidence="1">
    <location>
        <begin position="107"/>
        <end position="126"/>
    </location>
</feature>
<reference evidence="2 3" key="1">
    <citation type="submission" date="2018-08" db="EMBL/GenBank/DDBJ databases">
        <title>A genome reference for cultivated species of the human gut microbiota.</title>
        <authorList>
            <person name="Zou Y."/>
            <person name="Xue W."/>
            <person name="Luo G."/>
        </authorList>
    </citation>
    <scope>NUCLEOTIDE SEQUENCE [LARGE SCALE GENOMIC DNA]</scope>
    <source>
        <strain evidence="2 3">OM02-16</strain>
    </source>
</reference>
<sequence>MSNTVNNNSEDINEIDMLKFIKNCLESVTINESHKRITEYLYNFFVRQKENCEKQIGKVPKKQMSCFPISCMIELGVKIFVGMVVAQFVALMIFGSRTEGIEVLGNIIMLLIFLGMLILPFAIPIYKKTQEKKKIEQAYLQECEEQARLEKIANKKISILKENINIVTKVYKHCTERLKELYSYQFVYKKYQSLEACCTIMEYLESGRCDELNGTYGAYNKYDSEVASGNIIEHLSGDDLSDLDKGGELRNQLSKNQISLLEEANYIITWVKGITAEYDSLKFDELDETDISDVVKKSLLTQWADIVLEEMEEEENEINC</sequence>
<proteinExistence type="predicted"/>
<dbReference type="AlphaFoldDB" id="A0A3E5GGJ0"/>
<dbReference type="EMBL" id="QSVN01000003">
    <property type="protein sequence ID" value="RGO33815.1"/>
    <property type="molecule type" value="Genomic_DNA"/>
</dbReference>
<protein>
    <submittedName>
        <fullName evidence="2">Uncharacterized protein</fullName>
    </submittedName>
</protein>
<dbReference type="Proteomes" id="UP000261285">
    <property type="component" value="Unassembled WGS sequence"/>
</dbReference>
<gene>
    <name evidence="2" type="ORF">DXB16_04285</name>
</gene>
<evidence type="ECO:0000313" key="3">
    <source>
        <dbReference type="Proteomes" id="UP000261285"/>
    </source>
</evidence>
<evidence type="ECO:0000256" key="1">
    <source>
        <dbReference type="SAM" id="Phobius"/>
    </source>
</evidence>
<organism evidence="2 3">
    <name type="scientific">Dorea longicatena</name>
    <dbReference type="NCBI Taxonomy" id="88431"/>
    <lineage>
        <taxon>Bacteria</taxon>
        <taxon>Bacillati</taxon>
        <taxon>Bacillota</taxon>
        <taxon>Clostridia</taxon>
        <taxon>Lachnospirales</taxon>
        <taxon>Lachnospiraceae</taxon>
        <taxon>Dorea</taxon>
    </lineage>
</organism>
<dbReference type="RefSeq" id="WP_117597564.1">
    <property type="nucleotide sequence ID" value="NZ_CABMEZ010000003.1"/>
</dbReference>
<keyword evidence="1" id="KW-1133">Transmembrane helix</keyword>
<comment type="caution">
    <text evidence="2">The sequence shown here is derived from an EMBL/GenBank/DDBJ whole genome shotgun (WGS) entry which is preliminary data.</text>
</comment>
<accession>A0A3E5GGJ0</accession>
<feature type="transmembrane region" description="Helical" evidence="1">
    <location>
        <begin position="71"/>
        <end position="95"/>
    </location>
</feature>
<keyword evidence="1" id="KW-0472">Membrane</keyword>
<evidence type="ECO:0000313" key="2">
    <source>
        <dbReference type="EMBL" id="RGO33815.1"/>
    </source>
</evidence>
<keyword evidence="1" id="KW-0812">Transmembrane</keyword>
<name>A0A3E5GGJ0_9FIRM</name>